<evidence type="ECO:0000313" key="3">
    <source>
        <dbReference type="Proteomes" id="UP000190367"/>
    </source>
</evidence>
<dbReference type="InterPro" id="IPR050266">
    <property type="entry name" value="AB_hydrolase_sf"/>
</dbReference>
<dbReference type="Gene3D" id="3.40.50.1820">
    <property type="entry name" value="alpha/beta hydrolase"/>
    <property type="match status" value="1"/>
</dbReference>
<dbReference type="EMBL" id="FUWZ01000002">
    <property type="protein sequence ID" value="SKA19838.1"/>
    <property type="molecule type" value="Genomic_DNA"/>
</dbReference>
<reference evidence="3" key="1">
    <citation type="submission" date="2017-02" db="EMBL/GenBank/DDBJ databases">
        <authorList>
            <person name="Varghese N."/>
            <person name="Submissions S."/>
        </authorList>
    </citation>
    <scope>NUCLEOTIDE SEQUENCE [LARGE SCALE GENOMIC DNA]</scope>
    <source>
        <strain evidence="3">DSM 22224</strain>
    </source>
</reference>
<dbReference type="Pfam" id="PF00561">
    <property type="entry name" value="Abhydrolase_1"/>
    <property type="match status" value="1"/>
</dbReference>
<sequence>MAMDYEIKTQGKFNFIEEGEGEPLVLLHGLFGALSNFSHMIEYFRQYNKVVIPMLPLYDLNILETSVGGLAKFVHKFIEARGYQNIHLLGNSLGGHVALVYLLKHPEAPVKSLILTGSSGLFENGMGETYPKRGDYEYIRKKAELTFYDPKIATKELVDEMFEIVNNRLKVIKIITLAKSAIRHNLGDELKDIQQPTLLIWGRNDTVTPPMVGEEFQKLIPNSELEFIDKCGHAPMMEVPDEFNKILHAFLERLKTQPTA</sequence>
<evidence type="ECO:0000313" key="2">
    <source>
        <dbReference type="EMBL" id="SKA19838.1"/>
    </source>
</evidence>
<dbReference type="GO" id="GO:0046464">
    <property type="term" value="P:acylglycerol catabolic process"/>
    <property type="evidence" value="ECO:0007669"/>
    <property type="project" value="TreeGrafter"/>
</dbReference>
<feature type="domain" description="AB hydrolase-1" evidence="1">
    <location>
        <begin position="23"/>
        <end position="238"/>
    </location>
</feature>
<organism evidence="2 3">
    <name type="scientific">Chitinophaga eiseniae</name>
    <dbReference type="NCBI Taxonomy" id="634771"/>
    <lineage>
        <taxon>Bacteria</taxon>
        <taxon>Pseudomonadati</taxon>
        <taxon>Bacteroidota</taxon>
        <taxon>Chitinophagia</taxon>
        <taxon>Chitinophagales</taxon>
        <taxon>Chitinophagaceae</taxon>
        <taxon>Chitinophaga</taxon>
    </lineage>
</organism>
<dbReference type="STRING" id="634771.SAMN04488128_1021511"/>
<proteinExistence type="predicted"/>
<gene>
    <name evidence="2" type="ORF">SAMN04488128_1021511</name>
</gene>
<dbReference type="InterPro" id="IPR000073">
    <property type="entry name" value="AB_hydrolase_1"/>
</dbReference>
<dbReference type="PANTHER" id="PTHR43798:SF5">
    <property type="entry name" value="MONOACYLGLYCEROL LIPASE ABHD6"/>
    <property type="match status" value="1"/>
</dbReference>
<dbReference type="PANTHER" id="PTHR43798">
    <property type="entry name" value="MONOACYLGLYCEROL LIPASE"/>
    <property type="match status" value="1"/>
</dbReference>
<dbReference type="InterPro" id="IPR029058">
    <property type="entry name" value="AB_hydrolase_fold"/>
</dbReference>
<dbReference type="AlphaFoldDB" id="A0A1T4RVS3"/>
<name>A0A1T4RVS3_9BACT</name>
<dbReference type="PRINTS" id="PR00111">
    <property type="entry name" value="ABHYDROLASE"/>
</dbReference>
<dbReference type="Proteomes" id="UP000190367">
    <property type="component" value="Unassembled WGS sequence"/>
</dbReference>
<keyword evidence="3" id="KW-1185">Reference proteome</keyword>
<dbReference type="GO" id="GO:0047372">
    <property type="term" value="F:monoacylglycerol lipase activity"/>
    <property type="evidence" value="ECO:0007669"/>
    <property type="project" value="TreeGrafter"/>
</dbReference>
<protein>
    <submittedName>
        <fullName evidence="2">Pimeloyl-ACP methyl ester carboxylesterase</fullName>
    </submittedName>
</protein>
<dbReference type="GO" id="GO:0016020">
    <property type="term" value="C:membrane"/>
    <property type="evidence" value="ECO:0007669"/>
    <property type="project" value="TreeGrafter"/>
</dbReference>
<accession>A0A1T4RVS3</accession>
<dbReference type="SUPFAM" id="SSF53474">
    <property type="entry name" value="alpha/beta-Hydrolases"/>
    <property type="match status" value="1"/>
</dbReference>
<evidence type="ECO:0000259" key="1">
    <source>
        <dbReference type="Pfam" id="PF00561"/>
    </source>
</evidence>